<gene>
    <name evidence="1" type="ORF">FZ942_34765</name>
</gene>
<evidence type="ECO:0000313" key="2">
    <source>
        <dbReference type="Proteomes" id="UP000324927"/>
    </source>
</evidence>
<protein>
    <submittedName>
        <fullName evidence="1">Uncharacterized protein</fullName>
    </submittedName>
</protein>
<reference evidence="1 2" key="1">
    <citation type="submission" date="2019-08" db="EMBL/GenBank/DDBJ databases">
        <authorList>
            <person name="Grouzdev D."/>
            <person name="Tikhonova E."/>
            <person name="Kravchenko I."/>
        </authorList>
    </citation>
    <scope>NUCLEOTIDE SEQUENCE [LARGE SCALE GENOMIC DNA]</scope>
    <source>
        <strain evidence="1 2">59b</strain>
    </source>
</reference>
<accession>A0A5A9FWB8</accession>
<comment type="caution">
    <text evidence="1">The sequence shown here is derived from an EMBL/GenBank/DDBJ whole genome shotgun (WGS) entry which is preliminary data.</text>
</comment>
<keyword evidence="2" id="KW-1185">Reference proteome</keyword>
<dbReference type="AlphaFoldDB" id="A0A5A9FWB8"/>
<sequence>MIEIKKPPAPARDDYHAVLRARPAAGQAGLEQEPGCVDIAYFDIADGTIRRSRVRAVNVMPADPAKPSPSARP</sequence>
<name>A0A5A9FWB8_AZOLI</name>
<dbReference type="RefSeq" id="WP_149235602.1">
    <property type="nucleotide sequence ID" value="NZ_JBHSJA010000030.1"/>
</dbReference>
<dbReference type="Proteomes" id="UP000324927">
    <property type="component" value="Unassembled WGS sequence"/>
</dbReference>
<proteinExistence type="predicted"/>
<dbReference type="EMBL" id="VTTN01000032">
    <property type="protein sequence ID" value="KAA0586520.1"/>
    <property type="molecule type" value="Genomic_DNA"/>
</dbReference>
<organism evidence="1 2">
    <name type="scientific">Azospirillum lipoferum</name>
    <dbReference type="NCBI Taxonomy" id="193"/>
    <lineage>
        <taxon>Bacteria</taxon>
        <taxon>Pseudomonadati</taxon>
        <taxon>Pseudomonadota</taxon>
        <taxon>Alphaproteobacteria</taxon>
        <taxon>Rhodospirillales</taxon>
        <taxon>Azospirillaceae</taxon>
        <taxon>Azospirillum</taxon>
    </lineage>
</organism>
<evidence type="ECO:0000313" key="1">
    <source>
        <dbReference type="EMBL" id="KAA0586520.1"/>
    </source>
</evidence>